<proteinExistence type="predicted"/>
<evidence type="ECO:0000313" key="1">
    <source>
        <dbReference type="EMBL" id="QHT02357.1"/>
    </source>
</evidence>
<dbReference type="AlphaFoldDB" id="A0A6C0CDH2"/>
<accession>A0A6C0CDH2</accession>
<sequence>MKYIDALRKYNENKDKWCMPRRGSVDYLEIRDIMKEKAAKTATKKTSSLLPLTPLSRIKLELLNVSGRNNNCFFNSVYLLLKETSDGGKWKSGSYLRRFLTASFLEKAEITRTVRRFLMYLELVQMYIKEGMASGEIAELLAVNTTEIRSLRKANIKRVDLTKDADIVNMLNTHFKVLGRMPSQPEMSLTINYFKNKYDIVVLSIIIDDARKRDELLEEVRNKINEKLENAIKSSGSSRLSNNIKKYRFGVIITDNTHYQLLKINNNVLSTIGEIKRFIASQHTSYSFRRTNVASRSSS</sequence>
<organism evidence="1">
    <name type="scientific">viral metagenome</name>
    <dbReference type="NCBI Taxonomy" id="1070528"/>
    <lineage>
        <taxon>unclassified sequences</taxon>
        <taxon>metagenomes</taxon>
        <taxon>organismal metagenomes</taxon>
    </lineage>
</organism>
<dbReference type="EMBL" id="MN739393">
    <property type="protein sequence ID" value="QHT02357.1"/>
    <property type="molecule type" value="Genomic_DNA"/>
</dbReference>
<protein>
    <submittedName>
        <fullName evidence="1">Uncharacterized protein</fullName>
    </submittedName>
</protein>
<reference evidence="1" key="1">
    <citation type="journal article" date="2020" name="Nature">
        <title>Giant virus diversity and host interactions through global metagenomics.</title>
        <authorList>
            <person name="Schulz F."/>
            <person name="Roux S."/>
            <person name="Paez-Espino D."/>
            <person name="Jungbluth S."/>
            <person name="Walsh D.A."/>
            <person name="Denef V.J."/>
            <person name="McMahon K.D."/>
            <person name="Konstantinidis K.T."/>
            <person name="Eloe-Fadrosh E.A."/>
            <person name="Kyrpides N.C."/>
            <person name="Woyke T."/>
        </authorList>
    </citation>
    <scope>NUCLEOTIDE SEQUENCE</scope>
    <source>
        <strain evidence="1">GVMAG-M-3300020565-3</strain>
    </source>
</reference>
<name>A0A6C0CDH2_9ZZZZ</name>